<dbReference type="InterPro" id="IPR023631">
    <property type="entry name" value="Amidase_dom"/>
</dbReference>
<name>A0ABR3GIG6_9PEZI</name>
<evidence type="ECO:0000256" key="1">
    <source>
        <dbReference type="ARBA" id="ARBA00009199"/>
    </source>
</evidence>
<accession>A0ABR3GIG6</accession>
<comment type="caution">
    <text evidence="4">The sequence shown here is derived from an EMBL/GenBank/DDBJ whole genome shotgun (WGS) entry which is preliminary data.</text>
</comment>
<evidence type="ECO:0000313" key="5">
    <source>
        <dbReference type="Proteomes" id="UP001447188"/>
    </source>
</evidence>
<comment type="similarity">
    <text evidence="1">Belongs to the amidase family.</text>
</comment>
<evidence type="ECO:0000259" key="3">
    <source>
        <dbReference type="Pfam" id="PF01425"/>
    </source>
</evidence>
<reference evidence="4 5" key="1">
    <citation type="submission" date="2024-02" db="EMBL/GenBank/DDBJ databases">
        <title>Discinaceae phylogenomics.</title>
        <authorList>
            <person name="Dirks A.C."/>
            <person name="James T.Y."/>
        </authorList>
    </citation>
    <scope>NUCLEOTIDE SEQUENCE [LARGE SCALE GENOMIC DNA]</scope>
    <source>
        <strain evidence="4 5">ACD0624</strain>
    </source>
</reference>
<organism evidence="4 5">
    <name type="scientific">Discina gigas</name>
    <dbReference type="NCBI Taxonomy" id="1032678"/>
    <lineage>
        <taxon>Eukaryota</taxon>
        <taxon>Fungi</taxon>
        <taxon>Dikarya</taxon>
        <taxon>Ascomycota</taxon>
        <taxon>Pezizomycotina</taxon>
        <taxon>Pezizomycetes</taxon>
        <taxon>Pezizales</taxon>
        <taxon>Discinaceae</taxon>
        <taxon>Discina</taxon>
    </lineage>
</organism>
<sequence>MLSYLQHRRNCKSKQASRANAISSLPPVYHDPLTTPEVEILNTPVAAAAALVRKGEWKPIDVLRAYGKRALVAHEKTNCLTEILIPSAEEWLAHSSSTGAGGAGDGVNLNGPLAGIPVSFKDTINVKGYDSCIGYSKWVNRPAAYDAPIIRMMKDAGAVPFVKTNVPITLLSFESTNDVFGRTDNPHVPGYSPGGSTGGEAALLAMGGSRIGVGTDVAGSVRVPAHYSGIYTLRCSTGRFPRWGNVTSMAGQEGVMAVYSPMTKTMGDLSYFLKSIIEMEPWNYDHTVHPIPWRDIGPELERSGKKVRWGIMRDDGVVTPSPACARALETVVGALKSQGEELVELAGFPSPYTALRIASHLLNSDGGLTYTSHFSSLFESNDPGVFQISLYFALPRWIKWLYCGWVRYIRRDLKWAGLLEGWSGKSAYEQWKLVVAREMHKAEWSEYLKKENIDLILCVPNAVPACKAGGMKGGFAACGYTFMWNLIDYACGVLPVTTVSSATDSLPMGFVKKLDNAVAKGAYCDYDVVKMEGLPVGVQVVAGRLQEEKCLWGMEKVVECLESTGQGWKGIEIK</sequence>
<dbReference type="PANTHER" id="PTHR46072">
    <property type="entry name" value="AMIDASE-RELATED-RELATED"/>
    <property type="match status" value="1"/>
</dbReference>
<evidence type="ECO:0000256" key="2">
    <source>
        <dbReference type="ARBA" id="ARBA00022801"/>
    </source>
</evidence>
<dbReference type="Proteomes" id="UP001447188">
    <property type="component" value="Unassembled WGS sequence"/>
</dbReference>
<dbReference type="PANTHER" id="PTHR46072:SF10">
    <property type="entry name" value="ACETAMIDASE"/>
    <property type="match status" value="1"/>
</dbReference>
<feature type="domain" description="Amidase" evidence="3">
    <location>
        <begin position="61"/>
        <end position="551"/>
    </location>
</feature>
<protein>
    <recommendedName>
        <fullName evidence="3">Amidase domain-containing protein</fullName>
    </recommendedName>
</protein>
<dbReference type="Pfam" id="PF01425">
    <property type="entry name" value="Amidase"/>
    <property type="match status" value="1"/>
</dbReference>
<keyword evidence="5" id="KW-1185">Reference proteome</keyword>
<proteinExistence type="inferred from homology"/>
<dbReference type="Gene3D" id="3.90.1300.10">
    <property type="entry name" value="Amidase signature (AS) domain"/>
    <property type="match status" value="1"/>
</dbReference>
<keyword evidence="2" id="KW-0378">Hydrolase</keyword>
<evidence type="ECO:0000313" key="4">
    <source>
        <dbReference type="EMBL" id="KAL0635590.1"/>
    </source>
</evidence>
<gene>
    <name evidence="4" type="ORF">Q9L58_005409</name>
</gene>
<dbReference type="InterPro" id="IPR036928">
    <property type="entry name" value="AS_sf"/>
</dbReference>
<dbReference type="PIRSF" id="PIRSF001221">
    <property type="entry name" value="Amidase_fungi"/>
    <property type="match status" value="1"/>
</dbReference>
<dbReference type="SUPFAM" id="SSF75304">
    <property type="entry name" value="Amidase signature (AS) enzymes"/>
    <property type="match status" value="1"/>
</dbReference>
<dbReference type="EMBL" id="JBBBZM010000066">
    <property type="protein sequence ID" value="KAL0635590.1"/>
    <property type="molecule type" value="Genomic_DNA"/>
</dbReference>